<feature type="non-terminal residue" evidence="5">
    <location>
        <position position="1"/>
    </location>
</feature>
<dbReference type="GO" id="GO:0051295">
    <property type="term" value="P:establishment of meiotic spindle localization"/>
    <property type="evidence" value="ECO:0007669"/>
    <property type="project" value="TreeGrafter"/>
</dbReference>
<dbReference type="EMBL" id="KV929345">
    <property type="protein sequence ID" value="PIO33519.1"/>
    <property type="molecule type" value="Genomic_DNA"/>
</dbReference>
<evidence type="ECO:0000313" key="6">
    <source>
        <dbReference type="Proteomes" id="UP000228934"/>
    </source>
</evidence>
<dbReference type="GO" id="GO:0000278">
    <property type="term" value="P:mitotic cell cycle"/>
    <property type="evidence" value="ECO:0007669"/>
    <property type="project" value="TreeGrafter"/>
</dbReference>
<feature type="compositionally biased region" description="Polar residues" evidence="4">
    <location>
        <begin position="333"/>
        <end position="354"/>
    </location>
</feature>
<dbReference type="PANTHER" id="PTHR22706">
    <property type="entry name" value="ASSEMBLY FACTOR FOR SPINDLE MICROTUBULES"/>
    <property type="match status" value="1"/>
</dbReference>
<keyword evidence="6" id="KW-1185">Reference proteome</keyword>
<evidence type="ECO:0000256" key="4">
    <source>
        <dbReference type="SAM" id="MobiDB-lite"/>
    </source>
</evidence>
<dbReference type="GO" id="GO:0000922">
    <property type="term" value="C:spindle pole"/>
    <property type="evidence" value="ECO:0007669"/>
    <property type="project" value="TreeGrafter"/>
</dbReference>
<dbReference type="GO" id="GO:0005737">
    <property type="term" value="C:cytoplasm"/>
    <property type="evidence" value="ECO:0007669"/>
    <property type="project" value="UniProtKB-SubCell"/>
</dbReference>
<feature type="compositionally biased region" description="Polar residues" evidence="4">
    <location>
        <begin position="49"/>
        <end position="62"/>
    </location>
</feature>
<gene>
    <name evidence="5" type="ORF">AB205_0003150</name>
</gene>
<dbReference type="OrthoDB" id="2148418at2759"/>
<dbReference type="GO" id="GO:0007051">
    <property type="term" value="P:spindle organization"/>
    <property type="evidence" value="ECO:0007669"/>
    <property type="project" value="TreeGrafter"/>
</dbReference>
<dbReference type="InterPro" id="IPR051185">
    <property type="entry name" value="ASPM"/>
</dbReference>
<proteinExistence type="predicted"/>
<comment type="subcellular location">
    <subcellularLocation>
        <location evidence="1">Cytoplasm</location>
    </subcellularLocation>
</comment>
<feature type="region of interest" description="Disordered" evidence="4">
    <location>
        <begin position="328"/>
        <end position="363"/>
    </location>
</feature>
<keyword evidence="2" id="KW-0963">Cytoplasm</keyword>
<feature type="region of interest" description="Disordered" evidence="4">
    <location>
        <begin position="445"/>
        <end position="464"/>
    </location>
</feature>
<evidence type="ECO:0000256" key="1">
    <source>
        <dbReference type="ARBA" id="ARBA00004496"/>
    </source>
</evidence>
<feature type="region of interest" description="Disordered" evidence="4">
    <location>
        <begin position="39"/>
        <end position="89"/>
    </location>
</feature>
<feature type="compositionally biased region" description="Basic residues" evidence="4">
    <location>
        <begin position="64"/>
        <end position="74"/>
    </location>
</feature>
<evidence type="ECO:0000256" key="3">
    <source>
        <dbReference type="ARBA" id="ARBA00022860"/>
    </source>
</evidence>
<dbReference type="AlphaFoldDB" id="A0A2G9S032"/>
<dbReference type="Proteomes" id="UP000228934">
    <property type="component" value="Unassembled WGS sequence"/>
</dbReference>
<dbReference type="PANTHER" id="PTHR22706:SF1">
    <property type="entry name" value="ASSEMBLY FACTOR FOR SPINDLE MICROTUBULES"/>
    <property type="match status" value="1"/>
</dbReference>
<accession>A0A2G9S032</accession>
<dbReference type="GO" id="GO:0005516">
    <property type="term" value="F:calmodulin binding"/>
    <property type="evidence" value="ECO:0007669"/>
    <property type="project" value="UniProtKB-KW"/>
</dbReference>
<protein>
    <submittedName>
        <fullName evidence="5">Uncharacterized protein</fullName>
    </submittedName>
</protein>
<sequence length="508" mass="56564">RARWNTIKKKYSPVEPKLSGSKNKDLCSTVIKNKTFNAKHKNGQGLSGAANNPLRSCENLSKPNIRHSRVKKGRRSTENKAPTHHVSPLGNDLQAFIPGSLKRSKTYSILCTTEYETIEELKATSTIHRDFVEEQWTLTEHRVNKLSISPINPVHGLQHNFTCTPSLVNDFKTLSPTEFYNAELAVRHTGPPSEKSSSFQESFHECFTKMSLKTQTPPSVLLTPPRKVLSPDSFVSNSYASDEYLDAVNHTPVLSPDQFVKDNFLTPPVVKEVKTSNFRTEPVSEIFSPRTSGNLDPVASRLTYCVKKKKAANVPLLLTDASSVAKKTEKSKINSATVTKSKSSDCSENVQRPQLKSRRRLRCVEGEDKEYSQSNLLEQLPMVSAQDLPAISVSRPTSCSGSTLPKDTAKSICGHKRRSAEISSGSSETSSESLNVVQAKRSHLSKPAASQHVNIQEHGQETKRGHEEALSKFTLKKLLLLVFFLDYAKQSRLIDHDPCLFCKDAEFK</sequence>
<name>A0A2G9S032_AQUCT</name>
<keyword evidence="3" id="KW-0112">Calmodulin-binding</keyword>
<reference evidence="6" key="1">
    <citation type="journal article" date="2017" name="Nat. Commun.">
        <title>The North American bullfrog draft genome provides insight into hormonal regulation of long noncoding RNA.</title>
        <authorList>
            <person name="Hammond S.A."/>
            <person name="Warren R.L."/>
            <person name="Vandervalk B.P."/>
            <person name="Kucuk E."/>
            <person name="Khan H."/>
            <person name="Gibb E.A."/>
            <person name="Pandoh P."/>
            <person name="Kirk H."/>
            <person name="Zhao Y."/>
            <person name="Jones M."/>
            <person name="Mungall A.J."/>
            <person name="Coope R."/>
            <person name="Pleasance S."/>
            <person name="Moore R.A."/>
            <person name="Holt R.A."/>
            <person name="Round J.M."/>
            <person name="Ohora S."/>
            <person name="Walle B.V."/>
            <person name="Veldhoen N."/>
            <person name="Helbing C.C."/>
            <person name="Birol I."/>
        </authorList>
    </citation>
    <scope>NUCLEOTIDE SEQUENCE [LARGE SCALE GENOMIC DNA]</scope>
</reference>
<feature type="non-terminal residue" evidence="5">
    <location>
        <position position="508"/>
    </location>
</feature>
<evidence type="ECO:0000256" key="2">
    <source>
        <dbReference type="ARBA" id="ARBA00022490"/>
    </source>
</evidence>
<organism evidence="5 6">
    <name type="scientific">Aquarana catesbeiana</name>
    <name type="common">American bullfrog</name>
    <name type="synonym">Rana catesbeiana</name>
    <dbReference type="NCBI Taxonomy" id="8400"/>
    <lineage>
        <taxon>Eukaryota</taxon>
        <taxon>Metazoa</taxon>
        <taxon>Chordata</taxon>
        <taxon>Craniata</taxon>
        <taxon>Vertebrata</taxon>
        <taxon>Euteleostomi</taxon>
        <taxon>Amphibia</taxon>
        <taxon>Batrachia</taxon>
        <taxon>Anura</taxon>
        <taxon>Neobatrachia</taxon>
        <taxon>Ranoidea</taxon>
        <taxon>Ranidae</taxon>
        <taxon>Aquarana</taxon>
    </lineage>
</organism>
<evidence type="ECO:0000313" key="5">
    <source>
        <dbReference type="EMBL" id="PIO33519.1"/>
    </source>
</evidence>